<dbReference type="SMART" id="SM01043">
    <property type="entry name" value="BTAD"/>
    <property type="match status" value="1"/>
</dbReference>
<dbReference type="Gene3D" id="3.40.50.300">
    <property type="entry name" value="P-loop containing nucleotide triphosphate hydrolases"/>
    <property type="match status" value="1"/>
</dbReference>
<dbReference type="PROSITE" id="PS50005">
    <property type="entry name" value="TPR"/>
    <property type="match status" value="1"/>
</dbReference>
<dbReference type="InterPro" id="IPR027417">
    <property type="entry name" value="P-loop_NTPase"/>
</dbReference>
<dbReference type="InterPro" id="IPR019734">
    <property type="entry name" value="TPR_rpt"/>
</dbReference>
<feature type="signal peptide" evidence="2">
    <location>
        <begin position="1"/>
        <end position="18"/>
    </location>
</feature>
<keyword evidence="2" id="KW-0732">Signal</keyword>
<dbReference type="Gene3D" id="1.10.10.10">
    <property type="entry name" value="Winged helix-like DNA-binding domain superfamily/Winged helix DNA-binding domain"/>
    <property type="match status" value="1"/>
</dbReference>
<sequence>MTQIVLTLLGAFAVTVAAGEQPSTTFATDKARALLAYLALQPVQAHRRELLAALFWPEISQQAALTNLRQTFHRLRAGLDRASPGCSDSLFLVTRQTLQLNPAALTVDARRFSDLLAASEVHTHAALATCEPCLARLAEAVTLYRGELLAGFGVGDAPAFEEWLLLRREFYHQQTLLVLQKLTTAYDARGDYDQAHTYAARQLELDPYREEAHRQVMRLLALRGLTSQALAQYERCRALLRTELGVAPDVETMHLAEQIRTGVFEGMTGWQGDKVTELVEVTPSLPHPVRLSSRRSLTLSPPHPNLPHNLPAQLTPLVGRAEAVVALCQRLQEPTVRLLTIVGAGGMGKTRLALAVGQQILDFRFWILDCLTSPVDPQNLKSKIQNQKFPDGVFFVSLAALTTVEAVAPAISVALGVNLPGEPQQALLQALRTKQMLLILDNFEHLLDASMLVVELLQVAPGVCILATSRERLHVRGEHLYQIPALDYGQDVSPVGMDAVATARTLSSVQLFTQCAQRAQANFAVDAQTVAAVLRICRLLQGMPLGLELAAAWVGTLSLPAIADAITQSSDFLTSEWRDIPERQCSLRAVFAWSWRLLTPPEQQVLRQLAVFQGGFARSAAQAVTGAPLPLLTRLVHKSLLQWEESEPTPMGGRYTLHALLRQFAAEKLAQLPDEQATAQSAHSRFYLTYLAERTVLLLRHEPQTAGAEIQYELDNIRQAWAWAACQGDGAVLEPAVYGWWQFCSWRGLISELRQSLAVAIQGVRTVVATANSHEYPQPALRLLSKLLAIHANLRFAQGVDEEMAAQAEEAIALGQRYGSREGEAFGYFVLGRAYQEFEKTADAVALWQKAILLAQADQQSPTPSVMVRDTERLAYMWLRGAAMAMEDYAGGRAYILRALAIAQSMGHVRAELACLTNLAWNDFVVGDYDAAQQRFEQGFALACTLDHRWAEMATCSGLGEVLRRQGRYGQALAWWARSLRIAAEYSAYDEALLMASLLRLHSYLGDQTGAEAWRSRLFALLEQSRLPKDCQRQGLLAAAVQAYYGGDLARALTYAEQVRQLTGPSEILTVRAEGFVVLGHIQAGLHQWTAAAASYHEALACYTKVGNQPEATEAQAGLAQIALAQGERVQAQPWVERILPVLVMHPHAGLTTPFFTYLTCYRVLAANQDSRAQPILEQGWRLLLDDAVGLTEPALRRSFLEGVAVHQELQRMHEVSG</sequence>
<feature type="domain" description="Bacterial transcriptional activator" evidence="3">
    <location>
        <begin position="107"/>
        <end position="260"/>
    </location>
</feature>
<dbReference type="PANTHER" id="PTHR47691:SF3">
    <property type="entry name" value="HTH-TYPE TRANSCRIPTIONAL REGULATOR RV0890C-RELATED"/>
    <property type="match status" value="1"/>
</dbReference>
<dbReference type="PANTHER" id="PTHR47691">
    <property type="entry name" value="REGULATOR-RELATED"/>
    <property type="match status" value="1"/>
</dbReference>
<accession>L7VTJ1</accession>
<protein>
    <submittedName>
        <fullName evidence="4">Putative transcriptional regulatory protein</fullName>
    </submittedName>
</protein>
<dbReference type="InterPro" id="IPR005158">
    <property type="entry name" value="BTAD"/>
</dbReference>
<feature type="repeat" description="TPR" evidence="1">
    <location>
        <begin position="176"/>
        <end position="209"/>
    </location>
</feature>
<dbReference type="PRINTS" id="PR00364">
    <property type="entry name" value="DISEASERSIST"/>
</dbReference>
<dbReference type="Gene3D" id="1.25.40.10">
    <property type="entry name" value="Tetratricopeptide repeat domain"/>
    <property type="match status" value="3"/>
</dbReference>
<dbReference type="InterPro" id="IPR036388">
    <property type="entry name" value="WH-like_DNA-bd_sf"/>
</dbReference>
<evidence type="ECO:0000313" key="4">
    <source>
        <dbReference type="EMBL" id="AGC72452.1"/>
    </source>
</evidence>
<dbReference type="SUPFAM" id="SSF48452">
    <property type="entry name" value="TPR-like"/>
    <property type="match status" value="3"/>
</dbReference>
<dbReference type="Pfam" id="PF03704">
    <property type="entry name" value="BTAD"/>
    <property type="match status" value="1"/>
</dbReference>
<evidence type="ECO:0000256" key="2">
    <source>
        <dbReference type="SAM" id="SignalP"/>
    </source>
</evidence>
<dbReference type="SUPFAM" id="SSF52540">
    <property type="entry name" value="P-loop containing nucleoside triphosphate hydrolases"/>
    <property type="match status" value="1"/>
</dbReference>
<reference evidence="4" key="1">
    <citation type="submission" date="2012-09" db="EMBL/GenBank/DDBJ databases">
        <title>Metagenomic Characterization of a Microbial Community in Wastewater Detects High Levels of Antibiotic Resistance.</title>
        <authorList>
            <person name="Abrams M."/>
            <person name="Caldwell A."/>
            <person name="Vandaei E."/>
            <person name="Lee W."/>
            <person name="Perrott J."/>
            <person name="Khan S.Y."/>
            <person name="Ta J."/>
            <person name="Romero D."/>
            <person name="Nguyen V."/>
            <person name="Pourmand N."/>
            <person name="Ouverney C.C."/>
        </authorList>
    </citation>
    <scope>NUCLEOTIDE SEQUENCE</scope>
</reference>
<name>L7VTJ1_9BACT</name>
<evidence type="ECO:0000259" key="3">
    <source>
        <dbReference type="SMART" id="SM01043"/>
    </source>
</evidence>
<feature type="chain" id="PRO_5003985121" evidence="2">
    <location>
        <begin position="19"/>
        <end position="1218"/>
    </location>
</feature>
<dbReference type="SMART" id="SM00028">
    <property type="entry name" value="TPR"/>
    <property type="match status" value="4"/>
</dbReference>
<dbReference type="EMBL" id="JX649902">
    <property type="protein sequence ID" value="AGC72452.1"/>
    <property type="molecule type" value="Genomic_DNA"/>
</dbReference>
<dbReference type="AlphaFoldDB" id="L7VTJ1"/>
<evidence type="ECO:0000256" key="1">
    <source>
        <dbReference type="PROSITE-ProRule" id="PRU00339"/>
    </source>
</evidence>
<organism evidence="4">
    <name type="scientific">uncultured bacterium A1Q1_fos_493</name>
    <dbReference type="NCBI Taxonomy" id="1256577"/>
    <lineage>
        <taxon>Bacteria</taxon>
        <taxon>environmental samples</taxon>
    </lineage>
</organism>
<dbReference type="InterPro" id="IPR011990">
    <property type="entry name" value="TPR-like_helical_dom_sf"/>
</dbReference>
<keyword evidence="1" id="KW-0802">TPR repeat</keyword>
<proteinExistence type="predicted"/>